<keyword evidence="4" id="KW-1185">Reference proteome</keyword>
<dbReference type="InterPro" id="IPR000626">
    <property type="entry name" value="Ubiquitin-like_dom"/>
</dbReference>
<dbReference type="SUPFAM" id="SSF54236">
    <property type="entry name" value="Ubiquitin-like"/>
    <property type="match status" value="1"/>
</dbReference>
<reference evidence="3 4" key="1">
    <citation type="journal article" date="2016" name="Mol. Biol. Evol.">
        <title>Comparative Genomics of Early-Diverging Mushroom-Forming Fungi Provides Insights into the Origins of Lignocellulose Decay Capabilities.</title>
        <authorList>
            <person name="Nagy L.G."/>
            <person name="Riley R."/>
            <person name="Tritt A."/>
            <person name="Adam C."/>
            <person name="Daum C."/>
            <person name="Floudas D."/>
            <person name="Sun H."/>
            <person name="Yadav J.S."/>
            <person name="Pangilinan J."/>
            <person name="Larsson K.H."/>
            <person name="Matsuura K."/>
            <person name="Barry K."/>
            <person name="Labutti K."/>
            <person name="Kuo R."/>
            <person name="Ohm R.A."/>
            <person name="Bhattacharya S.S."/>
            <person name="Shirouzu T."/>
            <person name="Yoshinaga Y."/>
            <person name="Martin F.M."/>
            <person name="Grigoriev I.V."/>
            <person name="Hibbett D.S."/>
        </authorList>
    </citation>
    <scope>NUCLEOTIDE SEQUENCE [LARGE SCALE GENOMIC DNA]</scope>
    <source>
        <strain evidence="3 4">HHB9708</strain>
    </source>
</reference>
<accession>A0A164MJP8</accession>
<gene>
    <name evidence="3" type="ORF">SISNIDRAFT_553471</name>
</gene>
<dbReference type="STRING" id="1314777.A0A164MJP8"/>
<feature type="domain" description="Ubiquitin-like" evidence="2">
    <location>
        <begin position="33"/>
        <end position="109"/>
    </location>
</feature>
<dbReference type="Proteomes" id="UP000076722">
    <property type="component" value="Unassembled WGS sequence"/>
</dbReference>
<dbReference type="CDD" id="cd01763">
    <property type="entry name" value="Ubl_SUMO_like"/>
    <property type="match status" value="1"/>
</dbReference>
<dbReference type="AlphaFoldDB" id="A0A164MJP8"/>
<dbReference type="Pfam" id="PF11976">
    <property type="entry name" value="Rad60-SLD"/>
    <property type="match status" value="1"/>
</dbReference>
<dbReference type="InterPro" id="IPR029071">
    <property type="entry name" value="Ubiquitin-like_domsf"/>
</dbReference>
<evidence type="ECO:0000256" key="1">
    <source>
        <dbReference type="SAM" id="MobiDB-lite"/>
    </source>
</evidence>
<dbReference type="PROSITE" id="PS50053">
    <property type="entry name" value="UBIQUITIN_2"/>
    <property type="match status" value="1"/>
</dbReference>
<dbReference type="OrthoDB" id="442921at2759"/>
<evidence type="ECO:0000259" key="2">
    <source>
        <dbReference type="PROSITE" id="PS50053"/>
    </source>
</evidence>
<evidence type="ECO:0000313" key="4">
    <source>
        <dbReference type="Proteomes" id="UP000076722"/>
    </source>
</evidence>
<evidence type="ECO:0000313" key="3">
    <source>
        <dbReference type="EMBL" id="KZS86777.1"/>
    </source>
</evidence>
<feature type="compositionally biased region" description="Polar residues" evidence="1">
    <location>
        <begin position="1"/>
        <end position="11"/>
    </location>
</feature>
<feature type="compositionally biased region" description="Basic and acidic residues" evidence="1">
    <location>
        <begin position="12"/>
        <end position="22"/>
    </location>
</feature>
<protein>
    <recommendedName>
        <fullName evidence="2">Ubiquitin-like domain-containing protein</fullName>
    </recommendedName>
</protein>
<dbReference type="EMBL" id="KV419469">
    <property type="protein sequence ID" value="KZS86777.1"/>
    <property type="molecule type" value="Genomic_DNA"/>
</dbReference>
<dbReference type="InterPro" id="IPR022617">
    <property type="entry name" value="Rad60/SUMO-like_dom"/>
</dbReference>
<sequence length="122" mass="13571">MSSRESSTARSPKQDKKPRLEDLQQPAPSQKGAKMTLKVVFNKQDLAFSVRESTGFAKLFRGAEKNFGVDQGALRFVYDGVRVRDEDTPGSLGMEDGDEISAFVEQQGGYRSQQLSDISLYM</sequence>
<dbReference type="PANTHER" id="PTHR10562">
    <property type="entry name" value="SMALL UBIQUITIN-RELATED MODIFIER"/>
    <property type="match status" value="1"/>
</dbReference>
<name>A0A164MJP8_9AGAM</name>
<organism evidence="3 4">
    <name type="scientific">Sistotremastrum niveocremeum HHB9708</name>
    <dbReference type="NCBI Taxonomy" id="1314777"/>
    <lineage>
        <taxon>Eukaryota</taxon>
        <taxon>Fungi</taxon>
        <taxon>Dikarya</taxon>
        <taxon>Basidiomycota</taxon>
        <taxon>Agaricomycotina</taxon>
        <taxon>Agaricomycetes</taxon>
        <taxon>Sistotremastrales</taxon>
        <taxon>Sistotremastraceae</taxon>
        <taxon>Sertulicium</taxon>
        <taxon>Sertulicium niveocremeum</taxon>
    </lineage>
</organism>
<feature type="region of interest" description="Disordered" evidence="1">
    <location>
        <begin position="1"/>
        <end position="33"/>
    </location>
</feature>
<dbReference type="Gene3D" id="3.10.20.90">
    <property type="entry name" value="Phosphatidylinositol 3-kinase Catalytic Subunit, Chain A, domain 1"/>
    <property type="match status" value="1"/>
</dbReference>
<proteinExistence type="predicted"/>